<reference evidence="6 7" key="1">
    <citation type="submission" date="2006-02" db="EMBL/GenBank/DDBJ databases">
        <authorList>
            <person name="Amann R."/>
            <person name="Ferriera S."/>
            <person name="Johnson J."/>
            <person name="Kravitz S."/>
            <person name="Halpern A."/>
            <person name="Remington K."/>
            <person name="Beeson K."/>
            <person name="Tran B."/>
            <person name="Rogers Y.-H."/>
            <person name="Friedman R."/>
            <person name="Venter J.C."/>
        </authorList>
    </citation>
    <scope>NUCLEOTIDE SEQUENCE [LARGE SCALE GENOMIC DNA]</scope>
    <source>
        <strain evidence="6 7">DSM 3645</strain>
    </source>
</reference>
<accession>A4A0S2</accession>
<comment type="similarity">
    <text evidence="3">Belongs to the MoxR family.</text>
</comment>
<dbReference type="Gene3D" id="3.40.50.300">
    <property type="entry name" value="P-loop containing nucleotide triphosphate hydrolases"/>
    <property type="match status" value="1"/>
</dbReference>
<dbReference type="InterPro" id="IPR011703">
    <property type="entry name" value="ATPase_AAA-3"/>
</dbReference>
<dbReference type="Pfam" id="PF17863">
    <property type="entry name" value="AAA_lid_2"/>
    <property type="match status" value="1"/>
</dbReference>
<organism evidence="6 7">
    <name type="scientific">Blastopirellula marina DSM 3645</name>
    <dbReference type="NCBI Taxonomy" id="314230"/>
    <lineage>
        <taxon>Bacteria</taxon>
        <taxon>Pseudomonadati</taxon>
        <taxon>Planctomycetota</taxon>
        <taxon>Planctomycetia</taxon>
        <taxon>Pirellulales</taxon>
        <taxon>Pirellulaceae</taxon>
        <taxon>Blastopirellula</taxon>
    </lineage>
</organism>
<gene>
    <name evidence="6" type="ORF">DSM3645_24962</name>
</gene>
<dbReference type="GO" id="GO:0005524">
    <property type="term" value="F:ATP binding"/>
    <property type="evidence" value="ECO:0007669"/>
    <property type="project" value="UniProtKB-KW"/>
</dbReference>
<dbReference type="SUPFAM" id="SSF52540">
    <property type="entry name" value="P-loop containing nucleoside triphosphate hydrolases"/>
    <property type="match status" value="1"/>
</dbReference>
<sequence>MTESPLQADAAAVERIAAARRQIHEQLSQIIVGQTDVIEELLISLISRGHCLLEGVPGLAKTLMISSLAKTLNLSFSRIQFTPDLMPADITGTEIIEENRSTGHREFRFLEGPLFSNIVLADEINRTPPKTQAALLEAMQERQVTVGRVRHELADPFFVLATQNPIEQEGTYPLPEAQQDRFMFKVYVKYPNFDDEFEIARRTTGGAKGEISPVLSGEELIELQKIVREVPITDHVIRYALSLVRQTRVGAAGTPDFVQDLVSWGAGPRAVQFLILGGKARALLHGRTHVSTDDIKALAKPVLRHRVSVNFAADSDGITPDDVIDRILESTPTKEDELTSDARFQKIFAS</sequence>
<dbReference type="AlphaFoldDB" id="A4A0S2"/>
<dbReference type="CDD" id="cd00009">
    <property type="entry name" value="AAA"/>
    <property type="match status" value="1"/>
</dbReference>
<dbReference type="InterPro" id="IPR041628">
    <property type="entry name" value="ChlI/MoxR_AAA_lid"/>
</dbReference>
<dbReference type="PANTHER" id="PTHR42759:SF1">
    <property type="entry name" value="MAGNESIUM-CHELATASE SUBUNIT CHLD"/>
    <property type="match status" value="1"/>
</dbReference>
<name>A4A0S2_9BACT</name>
<dbReference type="RefSeq" id="WP_002652858.1">
    <property type="nucleotide sequence ID" value="NZ_CH672376.1"/>
</dbReference>
<proteinExistence type="inferred from homology"/>
<feature type="domain" description="ChlI/MoxR AAA lid" evidence="5">
    <location>
        <begin position="260"/>
        <end position="327"/>
    </location>
</feature>
<dbReference type="PIRSF" id="PIRSF002849">
    <property type="entry name" value="AAA_ATPase_chaperone_MoxR_prd"/>
    <property type="match status" value="1"/>
</dbReference>
<keyword evidence="2" id="KW-0067">ATP-binding</keyword>
<comment type="caution">
    <text evidence="6">The sequence shown here is derived from an EMBL/GenBank/DDBJ whole genome shotgun (WGS) entry which is preliminary data.</text>
</comment>
<evidence type="ECO:0000256" key="3">
    <source>
        <dbReference type="ARBA" id="ARBA00061607"/>
    </source>
</evidence>
<evidence type="ECO:0000313" key="7">
    <source>
        <dbReference type="Proteomes" id="UP000004358"/>
    </source>
</evidence>
<dbReference type="Pfam" id="PF07726">
    <property type="entry name" value="AAA_3"/>
    <property type="match status" value="1"/>
</dbReference>
<feature type="domain" description="ATPase AAA-3" evidence="4">
    <location>
        <begin position="50"/>
        <end position="184"/>
    </location>
</feature>
<dbReference type="EMBL" id="AANZ01000030">
    <property type="protein sequence ID" value="EAQ77636.1"/>
    <property type="molecule type" value="Genomic_DNA"/>
</dbReference>
<dbReference type="OrthoDB" id="9773454at2"/>
<evidence type="ECO:0000256" key="1">
    <source>
        <dbReference type="ARBA" id="ARBA00022741"/>
    </source>
</evidence>
<dbReference type="HOGENOM" id="CLU_034716_2_0_0"/>
<dbReference type="InterPro" id="IPR027417">
    <property type="entry name" value="P-loop_NTPase"/>
</dbReference>
<dbReference type="FunFam" id="3.40.50.300:FF:000640">
    <property type="entry name" value="MoxR family ATPase"/>
    <property type="match status" value="1"/>
</dbReference>
<protein>
    <submittedName>
        <fullName evidence="6">Methanol dehydrogenase regulator (MoxR)-like protein</fullName>
    </submittedName>
</protein>
<keyword evidence="1" id="KW-0547">Nucleotide-binding</keyword>
<dbReference type="STRING" id="314230.DSM3645_24962"/>
<dbReference type="InterPro" id="IPR050764">
    <property type="entry name" value="CbbQ/NirQ/NorQ/GpvN"/>
</dbReference>
<evidence type="ECO:0000259" key="4">
    <source>
        <dbReference type="Pfam" id="PF07726"/>
    </source>
</evidence>
<evidence type="ECO:0000313" key="6">
    <source>
        <dbReference type="EMBL" id="EAQ77636.1"/>
    </source>
</evidence>
<evidence type="ECO:0000259" key="5">
    <source>
        <dbReference type="Pfam" id="PF17863"/>
    </source>
</evidence>
<evidence type="ECO:0000256" key="2">
    <source>
        <dbReference type="ARBA" id="ARBA00022840"/>
    </source>
</evidence>
<dbReference type="eggNOG" id="COG0714">
    <property type="taxonomic scope" value="Bacteria"/>
</dbReference>
<dbReference type="Gene3D" id="1.10.8.80">
    <property type="entry name" value="Magnesium chelatase subunit I, C-Terminal domain"/>
    <property type="match status" value="1"/>
</dbReference>
<dbReference type="PANTHER" id="PTHR42759">
    <property type="entry name" value="MOXR FAMILY PROTEIN"/>
    <property type="match status" value="1"/>
</dbReference>
<dbReference type="Proteomes" id="UP000004358">
    <property type="component" value="Unassembled WGS sequence"/>
</dbReference>
<dbReference type="GO" id="GO:0016887">
    <property type="term" value="F:ATP hydrolysis activity"/>
    <property type="evidence" value="ECO:0007669"/>
    <property type="project" value="InterPro"/>
</dbReference>